<reference evidence="4 5" key="1">
    <citation type="submission" date="2017-10" db="EMBL/GenBank/DDBJ databases">
        <title>Sequencing the genomes of 1000 actinobacteria strains.</title>
        <authorList>
            <person name="Klenk H.-P."/>
        </authorList>
    </citation>
    <scope>NUCLEOTIDE SEQUENCE [LARGE SCALE GENOMIC DNA]</scope>
    <source>
        <strain evidence="4 5">DSM 21801</strain>
    </source>
</reference>
<evidence type="ECO:0000259" key="3">
    <source>
        <dbReference type="SMART" id="SM00642"/>
    </source>
</evidence>
<dbReference type="GO" id="GO:0016798">
    <property type="term" value="F:hydrolase activity, acting on glycosyl bonds"/>
    <property type="evidence" value="ECO:0007669"/>
    <property type="project" value="UniProtKB-KW"/>
</dbReference>
<feature type="domain" description="Glycosyl hydrolase family 13 catalytic" evidence="3">
    <location>
        <begin position="17"/>
        <end position="368"/>
    </location>
</feature>
<dbReference type="AlphaFoldDB" id="A0A2A9D1P0"/>
<accession>A0A2A9D1P0</accession>
<organism evidence="4 5">
    <name type="scientific">Serinibacter salmoneus</name>
    <dbReference type="NCBI Taxonomy" id="556530"/>
    <lineage>
        <taxon>Bacteria</taxon>
        <taxon>Bacillati</taxon>
        <taxon>Actinomycetota</taxon>
        <taxon>Actinomycetes</taxon>
        <taxon>Micrococcales</taxon>
        <taxon>Beutenbergiaceae</taxon>
        <taxon>Serinibacter</taxon>
    </lineage>
</organism>
<dbReference type="Gene3D" id="3.20.20.80">
    <property type="entry name" value="Glycosidases"/>
    <property type="match status" value="1"/>
</dbReference>
<keyword evidence="1" id="KW-0378">Hydrolase</keyword>
<dbReference type="InterPro" id="IPR006047">
    <property type="entry name" value="GH13_cat_dom"/>
</dbReference>
<dbReference type="SMART" id="SM00642">
    <property type="entry name" value="Aamy"/>
    <property type="match status" value="1"/>
</dbReference>
<dbReference type="PANTHER" id="PTHR10357:SF210">
    <property type="entry name" value="MALTODEXTRIN GLUCOSIDASE"/>
    <property type="match status" value="1"/>
</dbReference>
<proteinExistence type="predicted"/>
<dbReference type="EMBL" id="PDJD01000001">
    <property type="protein sequence ID" value="PFG20584.1"/>
    <property type="molecule type" value="Genomic_DNA"/>
</dbReference>
<dbReference type="PANTHER" id="PTHR10357">
    <property type="entry name" value="ALPHA-AMYLASE FAMILY MEMBER"/>
    <property type="match status" value="1"/>
</dbReference>
<name>A0A2A9D1P0_9MICO</name>
<gene>
    <name evidence="4" type="ORF">ATL40_2189</name>
</gene>
<dbReference type="InterPro" id="IPR017853">
    <property type="entry name" value="GH"/>
</dbReference>
<dbReference type="SUPFAM" id="SSF51445">
    <property type="entry name" value="(Trans)glycosidases"/>
    <property type="match status" value="1"/>
</dbReference>
<evidence type="ECO:0000313" key="5">
    <source>
        <dbReference type="Proteomes" id="UP000224915"/>
    </source>
</evidence>
<dbReference type="Pfam" id="PF00128">
    <property type="entry name" value="Alpha-amylase"/>
    <property type="match status" value="1"/>
</dbReference>
<evidence type="ECO:0000256" key="1">
    <source>
        <dbReference type="ARBA" id="ARBA00022801"/>
    </source>
</evidence>
<evidence type="ECO:0000313" key="4">
    <source>
        <dbReference type="EMBL" id="PFG20584.1"/>
    </source>
</evidence>
<keyword evidence="5" id="KW-1185">Reference proteome</keyword>
<sequence>MTQQTAPDWTQHVMWWQVYPLGALGAPIRPDEAPTGAGGDGRTLRDLIGWLDHLIDLGLNGLALGPVFASGSHGYDTVDFDVIDPRLGDRADFDALVAACHERGIRVLLDGVFNHVGEHHPWVRQALAEGPAGARADFFRIDWDAAGGPRPADFEGHGSLVALNHSNPAVAAEVARVMIQWLDAGADGWRLDAAYAVPAAFWARVLPRVRERHPQAWFVGEMIHGDYPGYVSASGLDSVTQYELWKAIWSSLREENLFELDWNLRRHGEFAETFAPMTFVGNHDVTRIASRVGADKAVLAATVLFTVAGVPSVYYGDEWGLEALKEERIGGDDAIRPALPDAASATDLSGTAHGDRVQGAYRALAALRRRHPWLHRARTTMVELTNTRCVYRCADPGSDAGLEVELDLTGAGRPVARVLGAHGEVLFAG</sequence>
<dbReference type="GO" id="GO:0005975">
    <property type="term" value="P:carbohydrate metabolic process"/>
    <property type="evidence" value="ECO:0007669"/>
    <property type="project" value="InterPro"/>
</dbReference>
<dbReference type="RefSeq" id="WP_098469532.1">
    <property type="nucleotide sequence ID" value="NZ_PDJD01000001.1"/>
</dbReference>
<evidence type="ECO:0000256" key="2">
    <source>
        <dbReference type="ARBA" id="ARBA00023295"/>
    </source>
</evidence>
<protein>
    <submittedName>
        <fullName evidence="4">Glycosidase</fullName>
    </submittedName>
</protein>
<dbReference type="OrthoDB" id="9802433at2"/>
<dbReference type="Proteomes" id="UP000224915">
    <property type="component" value="Unassembled WGS sequence"/>
</dbReference>
<comment type="caution">
    <text evidence="4">The sequence shown here is derived from an EMBL/GenBank/DDBJ whole genome shotgun (WGS) entry which is preliminary data.</text>
</comment>
<dbReference type="CDD" id="cd11354">
    <property type="entry name" value="AmyAc_bac_CMD_like"/>
    <property type="match status" value="1"/>
</dbReference>
<keyword evidence="2 4" id="KW-0326">Glycosidase</keyword>